<dbReference type="RefSeq" id="WP_120524809.1">
    <property type="nucleotide sequence ID" value="NZ_JABFJV010000314.1"/>
</dbReference>
<dbReference type="InterPro" id="IPR017825">
    <property type="entry name" value="Lycopene_cyclase_dom"/>
</dbReference>
<evidence type="ECO:0000256" key="3">
    <source>
        <dbReference type="ARBA" id="ARBA00022692"/>
    </source>
</evidence>
<evidence type="ECO:0000256" key="4">
    <source>
        <dbReference type="ARBA" id="ARBA00022746"/>
    </source>
</evidence>
<comment type="caution">
    <text evidence="10">The sequence shown here is derived from an EMBL/GenBank/DDBJ whole genome shotgun (WGS) entry which is preliminary data.</text>
</comment>
<dbReference type="GO" id="GO:0016020">
    <property type="term" value="C:membrane"/>
    <property type="evidence" value="ECO:0007669"/>
    <property type="project" value="UniProtKB-SubCell"/>
</dbReference>
<comment type="pathway">
    <text evidence="2">Carotenoid biosynthesis.</text>
</comment>
<gene>
    <name evidence="10" type="ORF">HMI49_34795</name>
</gene>
<organism evidence="10 11">
    <name type="scientific">Corallococcus exercitus</name>
    <dbReference type="NCBI Taxonomy" id="2316736"/>
    <lineage>
        <taxon>Bacteria</taxon>
        <taxon>Pseudomonadati</taxon>
        <taxon>Myxococcota</taxon>
        <taxon>Myxococcia</taxon>
        <taxon>Myxococcales</taxon>
        <taxon>Cystobacterineae</taxon>
        <taxon>Myxococcaceae</taxon>
        <taxon>Corallococcus</taxon>
    </lineage>
</organism>
<evidence type="ECO:0000256" key="7">
    <source>
        <dbReference type="ARBA" id="ARBA00023235"/>
    </source>
</evidence>
<name>A0A3A8IK48_9BACT</name>
<dbReference type="GO" id="GO:0016117">
    <property type="term" value="P:carotenoid biosynthetic process"/>
    <property type="evidence" value="ECO:0007669"/>
    <property type="project" value="UniProtKB-KW"/>
</dbReference>
<evidence type="ECO:0000256" key="6">
    <source>
        <dbReference type="ARBA" id="ARBA00023136"/>
    </source>
</evidence>
<evidence type="ECO:0000313" key="11">
    <source>
        <dbReference type="Proteomes" id="UP000563426"/>
    </source>
</evidence>
<keyword evidence="3 8" id="KW-0812">Transmembrane</keyword>
<dbReference type="AlphaFoldDB" id="A0A3A8IK48"/>
<reference evidence="10 11" key="1">
    <citation type="submission" date="2020-05" db="EMBL/GenBank/DDBJ databases">
        <authorList>
            <person name="Whitworth D."/>
        </authorList>
    </citation>
    <scope>NUCLEOTIDE SEQUENCE [LARGE SCALE GENOMIC DNA]</scope>
    <source>
        <strain evidence="10 11">AB043B</strain>
    </source>
</reference>
<evidence type="ECO:0000256" key="2">
    <source>
        <dbReference type="ARBA" id="ARBA00004829"/>
    </source>
</evidence>
<dbReference type="NCBIfam" id="TIGR03462">
    <property type="entry name" value="CarR_dom_SF"/>
    <property type="match status" value="1"/>
</dbReference>
<comment type="subcellular location">
    <subcellularLocation>
        <location evidence="1">Membrane</location>
        <topology evidence="1">Multi-pass membrane protein</topology>
    </subcellularLocation>
</comment>
<keyword evidence="7" id="KW-0413">Isomerase</keyword>
<dbReference type="GO" id="GO:0045436">
    <property type="term" value="F:lycopene beta cyclase activity"/>
    <property type="evidence" value="ECO:0007669"/>
    <property type="project" value="UniProtKB-ARBA"/>
</dbReference>
<keyword evidence="5 8" id="KW-1133">Transmembrane helix</keyword>
<feature type="transmembrane region" description="Helical" evidence="8">
    <location>
        <begin position="6"/>
        <end position="29"/>
    </location>
</feature>
<keyword evidence="6 8" id="KW-0472">Membrane</keyword>
<keyword evidence="4" id="KW-0125">Carotenoid biosynthesis</keyword>
<sequence length="115" mass="12595">MMETRWAYLIHLLAWTLPVIALQLAVLVSHYKSRSGEVLRAVLPPALVVGVYLSVADHLAISTGIWNFGEGRHVGVYVGAVPLEEILFFLITSILVSLGLALFTALLRLKEARAS</sequence>
<keyword evidence="11" id="KW-1185">Reference proteome</keyword>
<evidence type="ECO:0000256" key="5">
    <source>
        <dbReference type="ARBA" id="ARBA00022989"/>
    </source>
</evidence>
<feature type="domain" description="Lycopene cyclase" evidence="9">
    <location>
        <begin position="20"/>
        <end position="96"/>
    </location>
</feature>
<feature type="transmembrane region" description="Helical" evidence="8">
    <location>
        <begin position="86"/>
        <end position="107"/>
    </location>
</feature>
<evidence type="ECO:0000313" key="10">
    <source>
        <dbReference type="EMBL" id="NOK38378.1"/>
    </source>
</evidence>
<evidence type="ECO:0000256" key="1">
    <source>
        <dbReference type="ARBA" id="ARBA00004141"/>
    </source>
</evidence>
<dbReference type="Pfam" id="PF18916">
    <property type="entry name" value="Lycopene_cyc"/>
    <property type="match status" value="1"/>
</dbReference>
<proteinExistence type="predicted"/>
<dbReference type="GO" id="GO:0016872">
    <property type="term" value="F:intramolecular lyase activity"/>
    <property type="evidence" value="ECO:0007669"/>
    <property type="project" value="InterPro"/>
</dbReference>
<dbReference type="Proteomes" id="UP000563426">
    <property type="component" value="Unassembled WGS sequence"/>
</dbReference>
<dbReference type="EMBL" id="JABFJV010000314">
    <property type="protein sequence ID" value="NOK38378.1"/>
    <property type="molecule type" value="Genomic_DNA"/>
</dbReference>
<evidence type="ECO:0000256" key="8">
    <source>
        <dbReference type="SAM" id="Phobius"/>
    </source>
</evidence>
<protein>
    <submittedName>
        <fullName evidence="10">Lycopene cyclase domain-containing protein</fullName>
    </submittedName>
</protein>
<accession>A0A3A8IK48</accession>
<dbReference type="OrthoDB" id="5195186at2"/>
<evidence type="ECO:0000259" key="9">
    <source>
        <dbReference type="Pfam" id="PF18916"/>
    </source>
</evidence>